<keyword evidence="1" id="KW-1133">Transmembrane helix</keyword>
<evidence type="ECO:0000313" key="2">
    <source>
        <dbReference type="EMBL" id="GLL14732.1"/>
    </source>
</evidence>
<keyword evidence="3" id="KW-1185">Reference proteome</keyword>
<dbReference type="EMBL" id="BSFQ01000035">
    <property type="protein sequence ID" value="GLL14732.1"/>
    <property type="molecule type" value="Genomic_DNA"/>
</dbReference>
<accession>A0A9W6L6S9</accession>
<protein>
    <submittedName>
        <fullName evidence="2">Uncharacterized protein</fullName>
    </submittedName>
</protein>
<gene>
    <name evidence="2" type="ORF">GCM10017577_58800</name>
</gene>
<organism evidence="2 3">
    <name type="scientific">Pseudonocardia halophobica</name>
    <dbReference type="NCBI Taxonomy" id="29401"/>
    <lineage>
        <taxon>Bacteria</taxon>
        <taxon>Bacillati</taxon>
        <taxon>Actinomycetota</taxon>
        <taxon>Actinomycetes</taxon>
        <taxon>Pseudonocardiales</taxon>
        <taxon>Pseudonocardiaceae</taxon>
        <taxon>Pseudonocardia</taxon>
    </lineage>
</organism>
<dbReference type="AlphaFoldDB" id="A0A9W6L6S9"/>
<reference evidence="2" key="1">
    <citation type="journal article" date="2014" name="Int. J. Syst. Evol. Microbiol.">
        <title>Complete genome sequence of Corynebacterium casei LMG S-19264T (=DSM 44701T), isolated from a smear-ripened cheese.</title>
        <authorList>
            <consortium name="US DOE Joint Genome Institute (JGI-PGF)"/>
            <person name="Walter F."/>
            <person name="Albersmeier A."/>
            <person name="Kalinowski J."/>
            <person name="Ruckert C."/>
        </authorList>
    </citation>
    <scope>NUCLEOTIDE SEQUENCE</scope>
    <source>
        <strain evidence="2">VKM Ac-1069</strain>
    </source>
</reference>
<comment type="caution">
    <text evidence="2">The sequence shown here is derived from an EMBL/GenBank/DDBJ whole genome shotgun (WGS) entry which is preliminary data.</text>
</comment>
<evidence type="ECO:0000313" key="3">
    <source>
        <dbReference type="Proteomes" id="UP001143463"/>
    </source>
</evidence>
<name>A0A9W6L6S9_9PSEU</name>
<feature type="transmembrane region" description="Helical" evidence="1">
    <location>
        <begin position="6"/>
        <end position="33"/>
    </location>
</feature>
<keyword evidence="1" id="KW-0472">Membrane</keyword>
<evidence type="ECO:0000256" key="1">
    <source>
        <dbReference type="SAM" id="Phobius"/>
    </source>
</evidence>
<sequence>MNIAWGALGTVVVVSLVVGVAVIALLAFALVGLSARSQPATAGRRGLSPAAGTAVAGLCLAASALIVGYGLYVIVS</sequence>
<keyword evidence="1" id="KW-0812">Transmembrane</keyword>
<feature type="transmembrane region" description="Helical" evidence="1">
    <location>
        <begin position="54"/>
        <end position="75"/>
    </location>
</feature>
<dbReference type="RefSeq" id="WP_037051190.1">
    <property type="nucleotide sequence ID" value="NZ_BAAAUZ010000014.1"/>
</dbReference>
<dbReference type="Proteomes" id="UP001143463">
    <property type="component" value="Unassembled WGS sequence"/>
</dbReference>
<reference evidence="2" key="2">
    <citation type="submission" date="2023-01" db="EMBL/GenBank/DDBJ databases">
        <authorList>
            <person name="Sun Q."/>
            <person name="Evtushenko L."/>
        </authorList>
    </citation>
    <scope>NUCLEOTIDE SEQUENCE</scope>
    <source>
        <strain evidence="2">VKM Ac-1069</strain>
    </source>
</reference>
<proteinExistence type="predicted"/>